<comment type="similarity">
    <text evidence="2 6">Belongs to the cytochrome P450 family.</text>
</comment>
<keyword evidence="7" id="KW-0732">Signal</keyword>
<dbReference type="GO" id="GO:0020037">
    <property type="term" value="F:heme binding"/>
    <property type="evidence" value="ECO:0007669"/>
    <property type="project" value="InterPro"/>
</dbReference>
<dbReference type="SUPFAM" id="SSF48264">
    <property type="entry name" value="Cytochrome P450"/>
    <property type="match status" value="1"/>
</dbReference>
<name>A0A1E1LPQ1_9HELO</name>
<evidence type="ECO:0000256" key="7">
    <source>
        <dbReference type="SAM" id="SignalP"/>
    </source>
</evidence>
<reference evidence="9" key="1">
    <citation type="submission" date="2016-03" db="EMBL/GenBank/DDBJ databases">
        <authorList>
            <person name="Guldener U."/>
        </authorList>
    </citation>
    <scope>NUCLEOTIDE SEQUENCE [LARGE SCALE GENOMIC DNA]</scope>
    <source>
        <strain evidence="9">04CH-RAC-A.6.1</strain>
    </source>
</reference>
<dbReference type="AlphaFoldDB" id="A0A1E1LPQ1"/>
<keyword evidence="6" id="KW-0560">Oxidoreductase</keyword>
<dbReference type="Gene3D" id="1.10.630.10">
    <property type="entry name" value="Cytochrome P450"/>
    <property type="match status" value="1"/>
</dbReference>
<keyword evidence="6 8" id="KW-0503">Monooxygenase</keyword>
<keyword evidence="4 5" id="KW-0408">Iron</keyword>
<feature type="binding site" description="axial binding residue" evidence="5">
    <location>
        <position position="429"/>
    </location>
    <ligand>
        <name>heme</name>
        <dbReference type="ChEBI" id="CHEBI:30413"/>
    </ligand>
    <ligandPart>
        <name>Fe</name>
        <dbReference type="ChEBI" id="CHEBI:18248"/>
    </ligandPart>
</feature>
<dbReference type="InterPro" id="IPR001128">
    <property type="entry name" value="Cyt_P450"/>
</dbReference>
<feature type="signal peptide" evidence="7">
    <location>
        <begin position="1"/>
        <end position="23"/>
    </location>
</feature>
<dbReference type="PROSITE" id="PS00086">
    <property type="entry name" value="CYTOCHROME_P450"/>
    <property type="match status" value="1"/>
</dbReference>
<organism evidence="8 9">
    <name type="scientific">Rhynchosporium agropyri</name>
    <dbReference type="NCBI Taxonomy" id="914238"/>
    <lineage>
        <taxon>Eukaryota</taxon>
        <taxon>Fungi</taxon>
        <taxon>Dikarya</taxon>
        <taxon>Ascomycota</taxon>
        <taxon>Pezizomycotina</taxon>
        <taxon>Leotiomycetes</taxon>
        <taxon>Helotiales</taxon>
        <taxon>Ploettnerulaceae</taxon>
        <taxon>Rhynchosporium</taxon>
    </lineage>
</organism>
<dbReference type="Pfam" id="PF00067">
    <property type="entry name" value="p450"/>
    <property type="match status" value="1"/>
</dbReference>
<dbReference type="PRINTS" id="PR00385">
    <property type="entry name" value="P450"/>
</dbReference>
<gene>
    <name evidence="8" type="ORF">RAG0_16263</name>
</gene>
<evidence type="ECO:0000256" key="3">
    <source>
        <dbReference type="ARBA" id="ARBA00022723"/>
    </source>
</evidence>
<accession>A0A1E1LPQ1</accession>
<sequence>MASYASLVLWLVAAELLRRVVLALKLAFTGPLSKIPGPILNAITPLPWMIEQITGNAMNSLPGMFERYGDVVRTGPRDVVFRDRNAVQQILVEDDLVKAPIYKSIRLHPDVTSLITETDKVKYKQKRRLLSPGFSISYLNSLEPLVKECVQVFEHWLDEECSGGNGYCVVDMSNMMGNLSFDIMSASSFGGSFNLVSSNDKKLKDMFHHRLKRAAIDAQFPFLKYLPFVPPTESEDFKSMIDGIIAKRRSETGPPKKDLVQIFVETNDADPIAFSHLHIHEEMALFMVAGSDTSAVTLTHTYLLLLNNPATMEKLVAEIISAFPSKHDSITFANTQELPYLNACINESMRLRPILVTGLARWTQETTTIGGYEIPPNVIVSPGIGAVMKDPRIWPDADSYVPERWLGIYKEKEVDRKAFVPFSAGSRNCPGQQFALKEMRIILSTIVRRYEMTLIEGQSHEQKVHTVPWFVQGFYKVGLKPREK</sequence>
<dbReference type="GO" id="GO:0016705">
    <property type="term" value="F:oxidoreductase activity, acting on paired donors, with incorporation or reduction of molecular oxygen"/>
    <property type="evidence" value="ECO:0007669"/>
    <property type="project" value="InterPro"/>
</dbReference>
<comment type="cofactor">
    <cofactor evidence="1 5">
        <name>heme</name>
        <dbReference type="ChEBI" id="CHEBI:30413"/>
    </cofactor>
</comment>
<dbReference type="GO" id="GO:0005506">
    <property type="term" value="F:iron ion binding"/>
    <property type="evidence" value="ECO:0007669"/>
    <property type="project" value="InterPro"/>
</dbReference>
<dbReference type="PANTHER" id="PTHR24305">
    <property type="entry name" value="CYTOCHROME P450"/>
    <property type="match status" value="1"/>
</dbReference>
<dbReference type="InterPro" id="IPR050121">
    <property type="entry name" value="Cytochrome_P450_monoxygenase"/>
</dbReference>
<dbReference type="GO" id="GO:0004497">
    <property type="term" value="F:monooxygenase activity"/>
    <property type="evidence" value="ECO:0007669"/>
    <property type="project" value="UniProtKB-KW"/>
</dbReference>
<protein>
    <submittedName>
        <fullName evidence="8">Related to benzoate 4-monooxygenase cytochrome P450</fullName>
    </submittedName>
</protein>
<feature type="chain" id="PRO_5009447402" evidence="7">
    <location>
        <begin position="24"/>
        <end position="484"/>
    </location>
</feature>
<keyword evidence="3 5" id="KW-0479">Metal-binding</keyword>
<dbReference type="InterPro" id="IPR036396">
    <property type="entry name" value="Cyt_P450_sf"/>
</dbReference>
<evidence type="ECO:0000313" key="9">
    <source>
        <dbReference type="Proteomes" id="UP000178912"/>
    </source>
</evidence>
<evidence type="ECO:0000256" key="5">
    <source>
        <dbReference type="PIRSR" id="PIRSR602401-1"/>
    </source>
</evidence>
<dbReference type="PANTHER" id="PTHR24305:SF166">
    <property type="entry name" value="CYTOCHROME P450 12A4, MITOCHONDRIAL-RELATED"/>
    <property type="match status" value="1"/>
</dbReference>
<evidence type="ECO:0000256" key="6">
    <source>
        <dbReference type="RuleBase" id="RU000461"/>
    </source>
</evidence>
<dbReference type="PRINTS" id="PR00463">
    <property type="entry name" value="EP450I"/>
</dbReference>
<proteinExistence type="inferred from homology"/>
<dbReference type="EMBL" id="FJUX01000161">
    <property type="protein sequence ID" value="CZT12446.1"/>
    <property type="molecule type" value="Genomic_DNA"/>
</dbReference>
<evidence type="ECO:0000313" key="8">
    <source>
        <dbReference type="EMBL" id="CZT12446.1"/>
    </source>
</evidence>
<evidence type="ECO:0000256" key="4">
    <source>
        <dbReference type="ARBA" id="ARBA00023004"/>
    </source>
</evidence>
<dbReference type="InterPro" id="IPR017972">
    <property type="entry name" value="Cyt_P450_CS"/>
</dbReference>
<dbReference type="Proteomes" id="UP000178912">
    <property type="component" value="Unassembled WGS sequence"/>
</dbReference>
<evidence type="ECO:0000256" key="2">
    <source>
        <dbReference type="ARBA" id="ARBA00010617"/>
    </source>
</evidence>
<keyword evidence="9" id="KW-1185">Reference proteome</keyword>
<evidence type="ECO:0000256" key="1">
    <source>
        <dbReference type="ARBA" id="ARBA00001971"/>
    </source>
</evidence>
<dbReference type="InterPro" id="IPR002401">
    <property type="entry name" value="Cyt_P450_E_grp-I"/>
</dbReference>
<dbReference type="OrthoDB" id="655030at2759"/>
<keyword evidence="5 6" id="KW-0349">Heme</keyword>